<accession>A0A238FKE5</accession>
<gene>
    <name evidence="2" type="ORF">BQ2448_3226</name>
</gene>
<feature type="chain" id="PRO_5012579336" evidence="1">
    <location>
        <begin position="23"/>
        <end position="145"/>
    </location>
</feature>
<keyword evidence="1" id="KW-0732">Signal</keyword>
<dbReference type="EMBL" id="FMSP01000007">
    <property type="protein sequence ID" value="SCV71638.1"/>
    <property type="molecule type" value="Genomic_DNA"/>
</dbReference>
<organism evidence="2 3">
    <name type="scientific">Microbotryum intermedium</name>
    <dbReference type="NCBI Taxonomy" id="269621"/>
    <lineage>
        <taxon>Eukaryota</taxon>
        <taxon>Fungi</taxon>
        <taxon>Dikarya</taxon>
        <taxon>Basidiomycota</taxon>
        <taxon>Pucciniomycotina</taxon>
        <taxon>Microbotryomycetes</taxon>
        <taxon>Microbotryales</taxon>
        <taxon>Microbotryaceae</taxon>
        <taxon>Microbotryum</taxon>
    </lineage>
</organism>
<proteinExistence type="predicted"/>
<feature type="signal peptide" evidence="1">
    <location>
        <begin position="1"/>
        <end position="22"/>
    </location>
</feature>
<dbReference type="Proteomes" id="UP000198372">
    <property type="component" value="Unassembled WGS sequence"/>
</dbReference>
<evidence type="ECO:0000313" key="3">
    <source>
        <dbReference type="Proteomes" id="UP000198372"/>
    </source>
</evidence>
<name>A0A238FKE5_9BASI</name>
<evidence type="ECO:0000256" key="1">
    <source>
        <dbReference type="SAM" id="SignalP"/>
    </source>
</evidence>
<protein>
    <submittedName>
        <fullName evidence="2">BQ2448_3226 protein</fullName>
    </submittedName>
</protein>
<dbReference type="OrthoDB" id="10367149at2759"/>
<keyword evidence="3" id="KW-1185">Reference proteome</keyword>
<sequence>MLCRPLALFSVSLLSLTHRVTALPAFGADHQLGAWELLASSQTGLHERDTSASSNVSVSTFAKESINSVPGIYVCALDCASLWTIYEKCDLSNSSAIDRCLCNLDDNNAWATCTLCIAAQQGNTAAQQNYTSAAQLCYTSGCGRP</sequence>
<dbReference type="AlphaFoldDB" id="A0A238FKE5"/>
<reference evidence="3" key="1">
    <citation type="submission" date="2016-09" db="EMBL/GenBank/DDBJ databases">
        <authorList>
            <person name="Jeantristanb JTB J.-T."/>
            <person name="Ricardo R."/>
        </authorList>
    </citation>
    <scope>NUCLEOTIDE SEQUENCE [LARGE SCALE GENOMIC DNA]</scope>
</reference>
<evidence type="ECO:0000313" key="2">
    <source>
        <dbReference type="EMBL" id="SCV71638.1"/>
    </source>
</evidence>